<dbReference type="EMBL" id="AP022612">
    <property type="protein sequence ID" value="BBZ32698.1"/>
    <property type="molecule type" value="Genomic_DNA"/>
</dbReference>
<evidence type="ECO:0000256" key="3">
    <source>
        <dbReference type="ARBA" id="ARBA00022519"/>
    </source>
</evidence>
<keyword evidence="5" id="KW-0547">Nucleotide-binding</keyword>
<evidence type="ECO:0000256" key="1">
    <source>
        <dbReference type="ARBA" id="ARBA00004429"/>
    </source>
</evidence>
<proteinExistence type="inferred from homology"/>
<keyword evidence="3" id="KW-1003">Cell membrane</keyword>
<dbReference type="SUPFAM" id="SSF90123">
    <property type="entry name" value="ABC transporter transmembrane region"/>
    <property type="match status" value="1"/>
</dbReference>
<dbReference type="GO" id="GO:0005524">
    <property type="term" value="F:ATP binding"/>
    <property type="evidence" value="ECO:0007669"/>
    <property type="project" value="UniProtKB-KW"/>
</dbReference>
<evidence type="ECO:0000256" key="10">
    <source>
        <dbReference type="ARBA" id="ARBA00023455"/>
    </source>
</evidence>
<keyword evidence="2" id="KW-0813">Transport</keyword>
<keyword evidence="4" id="KW-0812">Transmembrane</keyword>
<keyword evidence="7" id="KW-1278">Translocase</keyword>
<dbReference type="Pfam" id="PF00005">
    <property type="entry name" value="ABC_tran"/>
    <property type="match status" value="1"/>
</dbReference>
<dbReference type="InterPro" id="IPR036640">
    <property type="entry name" value="ABC1_TM_sf"/>
</dbReference>
<evidence type="ECO:0000256" key="2">
    <source>
        <dbReference type="ARBA" id="ARBA00022448"/>
    </source>
</evidence>
<dbReference type="GO" id="GO:0005886">
    <property type="term" value="C:plasma membrane"/>
    <property type="evidence" value="ECO:0007669"/>
    <property type="project" value="UniProtKB-SubCell"/>
</dbReference>
<reference evidence="11" key="1">
    <citation type="journal article" date="2019" name="Emerg. Microbes Infect.">
        <title>Comprehensive subspecies identification of 175 nontuberculous mycobacteria species based on 7547 genomic profiles.</title>
        <authorList>
            <person name="Matsumoto Y."/>
            <person name="Kinjo T."/>
            <person name="Motooka D."/>
            <person name="Nabeya D."/>
            <person name="Jung N."/>
            <person name="Uechi K."/>
            <person name="Horii T."/>
            <person name="Iida T."/>
            <person name="Fujita J."/>
            <person name="Nakamura S."/>
        </authorList>
    </citation>
    <scope>NUCLEOTIDE SEQUENCE [LARGE SCALE GENOMIC DNA]</scope>
    <source>
        <strain evidence="11">JCM 13671</strain>
    </source>
</reference>
<dbReference type="PROSITE" id="PS50893">
    <property type="entry name" value="ABC_TRANSPORTER_2"/>
    <property type="match status" value="1"/>
</dbReference>
<organism evidence="11 12">
    <name type="scientific">Mycolicibacterium confluentis</name>
    <dbReference type="NCBI Taxonomy" id="28047"/>
    <lineage>
        <taxon>Bacteria</taxon>
        <taxon>Bacillati</taxon>
        <taxon>Actinomycetota</taxon>
        <taxon>Actinomycetes</taxon>
        <taxon>Mycobacteriales</taxon>
        <taxon>Mycobacteriaceae</taxon>
        <taxon>Mycolicibacterium</taxon>
    </lineage>
</organism>
<accession>A0A7I7XTY7</accession>
<dbReference type="GO" id="GO:0016887">
    <property type="term" value="F:ATP hydrolysis activity"/>
    <property type="evidence" value="ECO:0007669"/>
    <property type="project" value="InterPro"/>
</dbReference>
<dbReference type="InterPro" id="IPR003593">
    <property type="entry name" value="AAA+_ATPase"/>
</dbReference>
<dbReference type="InterPro" id="IPR017871">
    <property type="entry name" value="ABC_transporter-like_CS"/>
</dbReference>
<dbReference type="Gene3D" id="1.20.1560.10">
    <property type="entry name" value="ABC transporter type 1, transmembrane domain"/>
    <property type="match status" value="1"/>
</dbReference>
<protein>
    <submittedName>
        <fullName evidence="11">NHLP family bacteriocin export ABC transporter permease/ATPase subunit</fullName>
    </submittedName>
</protein>
<keyword evidence="9" id="KW-0472">Membrane</keyword>
<dbReference type="RefSeq" id="WP_163645333.1">
    <property type="nucleotide sequence ID" value="NZ_AP022612.1"/>
</dbReference>
<dbReference type="Gene3D" id="3.40.50.300">
    <property type="entry name" value="P-loop containing nucleotide triphosphate hydrolases"/>
    <property type="match status" value="1"/>
</dbReference>
<dbReference type="PANTHER" id="PTHR24221">
    <property type="entry name" value="ATP-BINDING CASSETTE SUB-FAMILY B"/>
    <property type="match status" value="1"/>
</dbReference>
<dbReference type="PROSITE" id="PS00211">
    <property type="entry name" value="ABC_TRANSPORTER_1"/>
    <property type="match status" value="1"/>
</dbReference>
<dbReference type="InterPro" id="IPR011527">
    <property type="entry name" value="ABC1_TM_dom"/>
</dbReference>
<comment type="similarity">
    <text evidence="10">Belongs to the ABC transporter superfamily. Siderophore-Fe(3+) uptake transporter (SIUT) (TC 3.A.1.21) family.</text>
</comment>
<dbReference type="AlphaFoldDB" id="A0A7I7XTY7"/>
<evidence type="ECO:0000256" key="4">
    <source>
        <dbReference type="ARBA" id="ARBA00022692"/>
    </source>
</evidence>
<evidence type="ECO:0000256" key="7">
    <source>
        <dbReference type="ARBA" id="ARBA00022967"/>
    </source>
</evidence>
<comment type="subcellular location">
    <subcellularLocation>
        <location evidence="1">Cell inner membrane</location>
        <topology evidence="1">Multi-pass membrane protein</topology>
    </subcellularLocation>
</comment>
<reference evidence="11" key="2">
    <citation type="submission" date="2020-02" db="EMBL/GenBank/DDBJ databases">
        <authorList>
            <person name="Matsumoto Y."/>
            <person name="Motooka D."/>
            <person name="Nakamura S."/>
        </authorList>
    </citation>
    <scope>NUCLEOTIDE SEQUENCE</scope>
    <source>
        <strain evidence="11">JCM 13671</strain>
    </source>
</reference>
<dbReference type="SUPFAM" id="SSF52540">
    <property type="entry name" value="P-loop containing nucleoside triphosphate hydrolases"/>
    <property type="match status" value="1"/>
</dbReference>
<evidence type="ECO:0000256" key="5">
    <source>
        <dbReference type="ARBA" id="ARBA00022741"/>
    </source>
</evidence>
<keyword evidence="3" id="KW-0997">Cell inner membrane</keyword>
<keyword evidence="6" id="KW-0067">ATP-binding</keyword>
<dbReference type="Proteomes" id="UP000466931">
    <property type="component" value="Chromosome"/>
</dbReference>
<dbReference type="InterPro" id="IPR027417">
    <property type="entry name" value="P-loop_NTPase"/>
</dbReference>
<dbReference type="Pfam" id="PF00664">
    <property type="entry name" value="ABC_membrane"/>
    <property type="match status" value="1"/>
</dbReference>
<sequence>MAEHIQPDRSTTTGGTLDETIEALTAFAEPSVRRAPRRSDQFADTMSVIGAALEHPQVDPSEPTEPLLAAVDATAAASSWMHWRVRLRGNWRAMVPGPMLVETDGTPAAVVPSRTGTLLVRGPDRQTRRLDRNAAGGVSADAVAFAIDLPATAHWWSLVLWSLRRQRHDVWLYLALAVTSGLGALLLPATTSAVFNLAIPQGRTDLVTVLLAVFASASAAVAVVSLLRGYLLVRIRDRMDLVLSHAVTARLLRLKAAFFRSRPVGEVVSRATADQQARQSVDDAVVSLLISSVFGLSSIGFVFAAGASVGIVVALTVILVLAGSVAVNWKKRTVLPALLERRSSTDAMLLSILRTLGTWRVTAREDRALVQWAQLQGESTRVMGRQLRSVSLSAPITSAASTVVLTTFVAAVVILPVAALEPGSATAPGAFLAIYTALSQVTVAMLALSSNLITLSEYGPQLSRLNPIVAADAENRPDVVHPGQLTGALSMREVTFGYRTDRPPLFENLSLDVRPGEFVAVVGPSGSGKSTLMRLLLGFEEPWSGAVCYNGTDLSRLDVAAVRRQIGVVLQSSDPMGTTVRECICGPRLIPEDSMRKLLTACALEDSVAGMPLGLETSVGEGGSALSGGQRQRLMIAAALAADPAIIFLDEATSALDNATQAVVMRTITESSATRVVIAHRLSTVRRADRVLVVADGGIAESGTPEELLEAGGLFSKLAARQQL</sequence>
<dbReference type="GO" id="GO:0034040">
    <property type="term" value="F:ATPase-coupled lipid transmembrane transporter activity"/>
    <property type="evidence" value="ECO:0007669"/>
    <property type="project" value="TreeGrafter"/>
</dbReference>
<dbReference type="GO" id="GO:0140359">
    <property type="term" value="F:ABC-type transporter activity"/>
    <property type="evidence" value="ECO:0007669"/>
    <property type="project" value="InterPro"/>
</dbReference>
<evidence type="ECO:0000313" key="11">
    <source>
        <dbReference type="EMBL" id="BBZ32698.1"/>
    </source>
</evidence>
<keyword evidence="12" id="KW-1185">Reference proteome</keyword>
<dbReference type="PROSITE" id="PS50929">
    <property type="entry name" value="ABC_TM1F"/>
    <property type="match status" value="1"/>
</dbReference>
<evidence type="ECO:0000256" key="6">
    <source>
        <dbReference type="ARBA" id="ARBA00022840"/>
    </source>
</evidence>
<evidence type="ECO:0000313" key="12">
    <source>
        <dbReference type="Proteomes" id="UP000466931"/>
    </source>
</evidence>
<evidence type="ECO:0000256" key="9">
    <source>
        <dbReference type="ARBA" id="ARBA00023136"/>
    </source>
</evidence>
<dbReference type="InterPro" id="IPR003439">
    <property type="entry name" value="ABC_transporter-like_ATP-bd"/>
</dbReference>
<name>A0A7I7XTY7_9MYCO</name>
<dbReference type="PANTHER" id="PTHR24221:SF654">
    <property type="entry name" value="ATP-BINDING CASSETTE SUB-FAMILY B MEMBER 6"/>
    <property type="match status" value="1"/>
</dbReference>
<dbReference type="SMART" id="SM00382">
    <property type="entry name" value="AAA"/>
    <property type="match status" value="1"/>
</dbReference>
<gene>
    <name evidence="11" type="ORF">MCNF_13030</name>
</gene>
<dbReference type="InterPro" id="IPR039421">
    <property type="entry name" value="Type_1_exporter"/>
</dbReference>
<evidence type="ECO:0000256" key="8">
    <source>
        <dbReference type="ARBA" id="ARBA00022989"/>
    </source>
</evidence>
<keyword evidence="8" id="KW-1133">Transmembrane helix</keyword>